<organism evidence="7 8">
    <name type="scientific">Planotetraspora phitsanulokensis</name>
    <dbReference type="NCBI Taxonomy" id="575192"/>
    <lineage>
        <taxon>Bacteria</taxon>
        <taxon>Bacillati</taxon>
        <taxon>Actinomycetota</taxon>
        <taxon>Actinomycetes</taxon>
        <taxon>Streptosporangiales</taxon>
        <taxon>Streptosporangiaceae</taxon>
        <taxon>Planotetraspora</taxon>
    </lineage>
</organism>
<dbReference type="Proteomes" id="UP000622547">
    <property type="component" value="Unassembled WGS sequence"/>
</dbReference>
<dbReference type="Gene3D" id="1.10.357.10">
    <property type="entry name" value="Tetracycline Repressor, domain 2"/>
    <property type="match status" value="1"/>
</dbReference>
<dbReference type="SUPFAM" id="SSF46689">
    <property type="entry name" value="Homeodomain-like"/>
    <property type="match status" value="1"/>
</dbReference>
<dbReference type="Pfam" id="PF16859">
    <property type="entry name" value="TetR_C_11"/>
    <property type="match status" value="1"/>
</dbReference>
<dbReference type="InterPro" id="IPR011075">
    <property type="entry name" value="TetR_C"/>
</dbReference>
<feature type="DNA-binding region" description="H-T-H motif" evidence="4">
    <location>
        <begin position="45"/>
        <end position="64"/>
    </location>
</feature>
<dbReference type="RefSeq" id="WP_239117316.1">
    <property type="nucleotide sequence ID" value="NZ_BAABHI010000019.1"/>
</dbReference>
<evidence type="ECO:0000256" key="5">
    <source>
        <dbReference type="SAM" id="MobiDB-lite"/>
    </source>
</evidence>
<keyword evidence="2 4" id="KW-0238">DNA-binding</keyword>
<keyword evidence="3" id="KW-0804">Transcription</keyword>
<evidence type="ECO:0000256" key="2">
    <source>
        <dbReference type="ARBA" id="ARBA00023125"/>
    </source>
</evidence>
<dbReference type="PANTHER" id="PTHR30055:SF148">
    <property type="entry name" value="TETR-FAMILY TRANSCRIPTIONAL REGULATOR"/>
    <property type="match status" value="1"/>
</dbReference>
<dbReference type="Pfam" id="PF00440">
    <property type="entry name" value="TetR_N"/>
    <property type="match status" value="1"/>
</dbReference>
<dbReference type="InterPro" id="IPR001647">
    <property type="entry name" value="HTH_TetR"/>
</dbReference>
<feature type="domain" description="HTH tetR-type" evidence="6">
    <location>
        <begin position="22"/>
        <end position="82"/>
    </location>
</feature>
<dbReference type="SUPFAM" id="SSF48498">
    <property type="entry name" value="Tetracyclin repressor-like, C-terminal domain"/>
    <property type="match status" value="1"/>
</dbReference>
<evidence type="ECO:0000313" key="7">
    <source>
        <dbReference type="EMBL" id="GII42579.1"/>
    </source>
</evidence>
<keyword evidence="1" id="KW-0805">Transcription regulation</keyword>
<proteinExistence type="predicted"/>
<dbReference type="InterPro" id="IPR009057">
    <property type="entry name" value="Homeodomain-like_sf"/>
</dbReference>
<evidence type="ECO:0000256" key="3">
    <source>
        <dbReference type="ARBA" id="ARBA00023163"/>
    </source>
</evidence>
<gene>
    <name evidence="7" type="ORF">Pph01_75820</name>
</gene>
<name>A0A8J3UBV0_9ACTN</name>
<evidence type="ECO:0000256" key="4">
    <source>
        <dbReference type="PROSITE-ProRule" id="PRU00335"/>
    </source>
</evidence>
<keyword evidence="8" id="KW-1185">Reference proteome</keyword>
<dbReference type="Gene3D" id="1.10.10.60">
    <property type="entry name" value="Homeodomain-like"/>
    <property type="match status" value="1"/>
</dbReference>
<evidence type="ECO:0000256" key="1">
    <source>
        <dbReference type="ARBA" id="ARBA00023015"/>
    </source>
</evidence>
<dbReference type="PROSITE" id="PS50977">
    <property type="entry name" value="HTH_TETR_2"/>
    <property type="match status" value="1"/>
</dbReference>
<dbReference type="AlphaFoldDB" id="A0A8J3UBV0"/>
<sequence length="201" mass="21713">MSLDVAGEPVPPRPHTGRRRNPAVRKAVLDCAAELLAGPDGMAVSIDAIAQAAGVSKHTIYRWWPSKGAVLLEATVERAQKEVTIPDTGALAADLEAFLADTFRAVEEVAPLLRGLMAEALRDTVAAEGMREFIAARRNELRGLLVRGLDRGELPAETDLELTIDQIYGLMWYRILIARSPVTAEVATRLARAVTRPGTPA</sequence>
<reference evidence="7 8" key="1">
    <citation type="submission" date="2021-01" db="EMBL/GenBank/DDBJ databases">
        <title>Whole genome shotgun sequence of Planotetraspora phitsanulokensis NBRC 104273.</title>
        <authorList>
            <person name="Komaki H."/>
            <person name="Tamura T."/>
        </authorList>
    </citation>
    <scope>NUCLEOTIDE SEQUENCE [LARGE SCALE GENOMIC DNA]</scope>
    <source>
        <strain evidence="7 8">NBRC 104273</strain>
    </source>
</reference>
<evidence type="ECO:0000313" key="8">
    <source>
        <dbReference type="Proteomes" id="UP000622547"/>
    </source>
</evidence>
<accession>A0A8J3UBV0</accession>
<dbReference type="PANTHER" id="PTHR30055">
    <property type="entry name" value="HTH-TYPE TRANSCRIPTIONAL REGULATOR RUTR"/>
    <property type="match status" value="1"/>
</dbReference>
<protein>
    <submittedName>
        <fullName evidence="7">TetR family transcriptional regulator</fullName>
    </submittedName>
</protein>
<dbReference type="GO" id="GO:0003700">
    <property type="term" value="F:DNA-binding transcription factor activity"/>
    <property type="evidence" value="ECO:0007669"/>
    <property type="project" value="TreeGrafter"/>
</dbReference>
<dbReference type="InterPro" id="IPR036271">
    <property type="entry name" value="Tet_transcr_reg_TetR-rel_C_sf"/>
</dbReference>
<dbReference type="EMBL" id="BOOP01000045">
    <property type="protein sequence ID" value="GII42579.1"/>
    <property type="molecule type" value="Genomic_DNA"/>
</dbReference>
<dbReference type="InterPro" id="IPR050109">
    <property type="entry name" value="HTH-type_TetR-like_transc_reg"/>
</dbReference>
<comment type="caution">
    <text evidence="7">The sequence shown here is derived from an EMBL/GenBank/DDBJ whole genome shotgun (WGS) entry which is preliminary data.</text>
</comment>
<dbReference type="GO" id="GO:0000976">
    <property type="term" value="F:transcription cis-regulatory region binding"/>
    <property type="evidence" value="ECO:0007669"/>
    <property type="project" value="TreeGrafter"/>
</dbReference>
<evidence type="ECO:0000259" key="6">
    <source>
        <dbReference type="PROSITE" id="PS50977"/>
    </source>
</evidence>
<feature type="region of interest" description="Disordered" evidence="5">
    <location>
        <begin position="1"/>
        <end position="22"/>
    </location>
</feature>